<gene>
    <name evidence="2" type="ORF">HHA04nite_31990</name>
</gene>
<protein>
    <submittedName>
        <fullName evidence="2">Uncharacterized protein</fullName>
    </submittedName>
</protein>
<evidence type="ECO:0000313" key="2">
    <source>
        <dbReference type="EMBL" id="GEK74655.1"/>
    </source>
</evidence>
<dbReference type="EMBL" id="BJUS01000060">
    <property type="protein sequence ID" value="GEK74655.1"/>
    <property type="molecule type" value="Genomic_DNA"/>
</dbReference>
<evidence type="ECO:0000313" key="3">
    <source>
        <dbReference type="Proteomes" id="UP000321121"/>
    </source>
</evidence>
<keyword evidence="3" id="KW-1185">Reference proteome</keyword>
<feature type="compositionally biased region" description="Basic and acidic residues" evidence="1">
    <location>
        <begin position="39"/>
        <end position="49"/>
    </location>
</feature>
<accession>A0ABQ0U880</accession>
<proteinExistence type="predicted"/>
<feature type="compositionally biased region" description="Low complexity" evidence="1">
    <location>
        <begin position="15"/>
        <end position="29"/>
    </location>
</feature>
<name>A0ABQ0U880_9GAMM</name>
<feature type="region of interest" description="Disordered" evidence="1">
    <location>
        <begin position="1"/>
        <end position="62"/>
    </location>
</feature>
<evidence type="ECO:0000256" key="1">
    <source>
        <dbReference type="SAM" id="MobiDB-lite"/>
    </source>
</evidence>
<dbReference type="Proteomes" id="UP000321121">
    <property type="component" value="Unassembled WGS sequence"/>
</dbReference>
<sequence>MKSPARHPSPIGRTAPRVGVRGPVKGKGASAASALDGGHGVDCRADRPRGRVARQGTPCPEPRALRERASRCLHGRDVGKAALLYRQAEYQQREIDGDSPFTTELAALAEHCEQRISQAATTGRTQP</sequence>
<organism evidence="2 3">
    <name type="scientific">Halomonas halophila</name>
    <dbReference type="NCBI Taxonomy" id="29573"/>
    <lineage>
        <taxon>Bacteria</taxon>
        <taxon>Pseudomonadati</taxon>
        <taxon>Pseudomonadota</taxon>
        <taxon>Gammaproteobacteria</taxon>
        <taxon>Oceanospirillales</taxon>
        <taxon>Halomonadaceae</taxon>
        <taxon>Halomonas</taxon>
    </lineage>
</organism>
<reference evidence="2 3" key="1">
    <citation type="submission" date="2019-07" db="EMBL/GenBank/DDBJ databases">
        <title>Whole genome shotgun sequence of Halomonas halophila NBRC 102604.</title>
        <authorList>
            <person name="Hosoyama A."/>
            <person name="Uohara A."/>
            <person name="Ohji S."/>
            <person name="Ichikawa N."/>
        </authorList>
    </citation>
    <scope>NUCLEOTIDE SEQUENCE [LARGE SCALE GENOMIC DNA]</scope>
    <source>
        <strain evidence="2 3">NBRC 102604</strain>
    </source>
</reference>
<comment type="caution">
    <text evidence="2">The sequence shown here is derived from an EMBL/GenBank/DDBJ whole genome shotgun (WGS) entry which is preliminary data.</text>
</comment>